<reference evidence="2" key="2">
    <citation type="submission" date="2023-06" db="EMBL/GenBank/DDBJ databases">
        <authorList>
            <consortium name="Lawrence Berkeley National Laboratory"/>
            <person name="Haridas S."/>
            <person name="Hensen N."/>
            <person name="Bonometti L."/>
            <person name="Westerberg I."/>
            <person name="Brannstrom I.O."/>
            <person name="Guillou S."/>
            <person name="Cros-Aarteil S."/>
            <person name="Calhoun S."/>
            <person name="Kuo A."/>
            <person name="Mondo S."/>
            <person name="Pangilinan J."/>
            <person name="Riley R."/>
            <person name="LaButti K."/>
            <person name="Andreopoulos B."/>
            <person name="Lipzen A."/>
            <person name="Chen C."/>
            <person name="Yanf M."/>
            <person name="Daum C."/>
            <person name="Ng V."/>
            <person name="Clum A."/>
            <person name="Steindorff A."/>
            <person name="Ohm R."/>
            <person name="Martin F."/>
            <person name="Silar P."/>
            <person name="Natvig D."/>
            <person name="Lalanne C."/>
            <person name="Gautier V."/>
            <person name="Ament-velasquez S.L."/>
            <person name="Kruys A."/>
            <person name="Hutchinson M.I."/>
            <person name="Powell A.J."/>
            <person name="Barry K."/>
            <person name="Miller A.N."/>
            <person name="Grigoriev I.V."/>
            <person name="Debuchy R."/>
            <person name="Gladieux P."/>
            <person name="Thoren M.H."/>
            <person name="Johannesson H."/>
        </authorList>
    </citation>
    <scope>NUCLEOTIDE SEQUENCE</scope>
    <source>
        <strain evidence="2">CBS 232.78</strain>
    </source>
</reference>
<dbReference type="AlphaFoldDB" id="A0AAE0U4N0"/>
<dbReference type="EMBL" id="JAULSW010000002">
    <property type="protein sequence ID" value="KAK3390339.1"/>
    <property type="molecule type" value="Genomic_DNA"/>
</dbReference>
<organism evidence="2 3">
    <name type="scientific">Podospora didyma</name>
    <dbReference type="NCBI Taxonomy" id="330526"/>
    <lineage>
        <taxon>Eukaryota</taxon>
        <taxon>Fungi</taxon>
        <taxon>Dikarya</taxon>
        <taxon>Ascomycota</taxon>
        <taxon>Pezizomycotina</taxon>
        <taxon>Sordariomycetes</taxon>
        <taxon>Sordariomycetidae</taxon>
        <taxon>Sordariales</taxon>
        <taxon>Podosporaceae</taxon>
        <taxon>Podospora</taxon>
    </lineage>
</organism>
<evidence type="ECO:0000313" key="2">
    <source>
        <dbReference type="EMBL" id="KAK3390339.1"/>
    </source>
</evidence>
<proteinExistence type="predicted"/>
<comment type="caution">
    <text evidence="2">The sequence shown here is derived from an EMBL/GenBank/DDBJ whole genome shotgun (WGS) entry which is preliminary data.</text>
</comment>
<evidence type="ECO:0000256" key="1">
    <source>
        <dbReference type="SAM" id="MobiDB-lite"/>
    </source>
</evidence>
<feature type="compositionally biased region" description="Basic residues" evidence="1">
    <location>
        <begin position="60"/>
        <end position="70"/>
    </location>
</feature>
<name>A0AAE0U4N0_9PEZI</name>
<keyword evidence="3" id="KW-1185">Reference proteome</keyword>
<accession>A0AAE0U4N0</accession>
<reference evidence="2" key="1">
    <citation type="journal article" date="2023" name="Mol. Phylogenet. Evol.">
        <title>Genome-scale phylogeny and comparative genomics of the fungal order Sordariales.</title>
        <authorList>
            <person name="Hensen N."/>
            <person name="Bonometti L."/>
            <person name="Westerberg I."/>
            <person name="Brannstrom I.O."/>
            <person name="Guillou S."/>
            <person name="Cros-Aarteil S."/>
            <person name="Calhoun S."/>
            <person name="Haridas S."/>
            <person name="Kuo A."/>
            <person name="Mondo S."/>
            <person name="Pangilinan J."/>
            <person name="Riley R."/>
            <person name="LaButti K."/>
            <person name="Andreopoulos B."/>
            <person name="Lipzen A."/>
            <person name="Chen C."/>
            <person name="Yan M."/>
            <person name="Daum C."/>
            <person name="Ng V."/>
            <person name="Clum A."/>
            <person name="Steindorff A."/>
            <person name="Ohm R.A."/>
            <person name="Martin F."/>
            <person name="Silar P."/>
            <person name="Natvig D.O."/>
            <person name="Lalanne C."/>
            <person name="Gautier V."/>
            <person name="Ament-Velasquez S.L."/>
            <person name="Kruys A."/>
            <person name="Hutchinson M.I."/>
            <person name="Powell A.J."/>
            <person name="Barry K."/>
            <person name="Miller A.N."/>
            <person name="Grigoriev I.V."/>
            <person name="Debuchy R."/>
            <person name="Gladieux P."/>
            <person name="Hiltunen Thoren M."/>
            <person name="Johannesson H."/>
        </authorList>
    </citation>
    <scope>NUCLEOTIDE SEQUENCE</scope>
    <source>
        <strain evidence="2">CBS 232.78</strain>
    </source>
</reference>
<feature type="region of interest" description="Disordered" evidence="1">
    <location>
        <begin position="123"/>
        <end position="149"/>
    </location>
</feature>
<evidence type="ECO:0000313" key="3">
    <source>
        <dbReference type="Proteomes" id="UP001285441"/>
    </source>
</evidence>
<feature type="region of interest" description="Disordered" evidence="1">
    <location>
        <begin position="60"/>
        <end position="94"/>
    </location>
</feature>
<protein>
    <submittedName>
        <fullName evidence="2">Uncharacterized protein</fullName>
    </submittedName>
</protein>
<feature type="compositionally biased region" description="Basic and acidic residues" evidence="1">
    <location>
        <begin position="125"/>
        <end position="145"/>
    </location>
</feature>
<gene>
    <name evidence="2" type="ORF">B0H63DRAFT_111972</name>
</gene>
<sequence>MKCTTALCLPHRSSSLPRQSGRAGYLLEGKSKHKNHHYLGNLAGLGTYWKARVSTKKLFTRRRRRRRRRRRDDNDDVANVHTDSQRAHGQIGQQCKREHRRFQKMPCALVLKHTRNACMHGTSLKNEHEHEQEHCIKGSQRKREGDDNDVTTWVAC</sequence>
<dbReference type="Proteomes" id="UP001285441">
    <property type="component" value="Unassembled WGS sequence"/>
</dbReference>